<evidence type="ECO:0000313" key="3">
    <source>
        <dbReference type="Proteomes" id="UP000027395"/>
    </source>
</evidence>
<feature type="transmembrane region" description="Helical" evidence="1">
    <location>
        <begin position="326"/>
        <end position="346"/>
    </location>
</feature>
<feature type="transmembrane region" description="Helical" evidence="1">
    <location>
        <begin position="101"/>
        <end position="123"/>
    </location>
</feature>
<dbReference type="NCBIfam" id="TIGR03082">
    <property type="entry name" value="Gneg_AbrB_dup"/>
    <property type="match status" value="2"/>
</dbReference>
<sequence length="375" mass="40406">MNINYQNTLTHWRQELSQTLPQLAHLLPLFMLAVGVGYLFNWLQVPVAWLIGPMVAGIIYAVFQGKPQPLPPIFFIFGQAIVAISTATGFSLNTIGLMGTYAFPLMLCILVTGGMSILNGYFLGRWGGIDRATGFLSCVPGASYSLIAMSEEMGADAIAVALLQYLRILLVALIVPALVGFWFAGDVAIGSVVSIPLNTSPALPMLYNLGIMGGCAALGIVLGEKFSLPSSLFLGPFLVSLIVFWTVPYSIKMPPLLFTIGLLFVGFSVGLKFDWQNAKKLWRAVLIEIVLVLILILFCLGAGYIFHQITQVDTMTAILGSTPGGITAMIATVIQLGGDAGIVLAMQMTRMLLILLISPWFANVLIKSQKQSNPT</sequence>
<keyword evidence="1" id="KW-0812">Transmembrane</keyword>
<dbReference type="PANTHER" id="PTHR38457:SF1">
    <property type="entry name" value="REGULATOR ABRB-RELATED"/>
    <property type="match status" value="1"/>
</dbReference>
<feature type="transmembrane region" description="Helical" evidence="1">
    <location>
        <begin position="20"/>
        <end position="40"/>
    </location>
</feature>
<feature type="transmembrane region" description="Helical" evidence="1">
    <location>
        <begin position="46"/>
        <end position="63"/>
    </location>
</feature>
<dbReference type="HOGENOM" id="CLU_050210_2_0_3"/>
<evidence type="ECO:0000313" key="2">
    <source>
        <dbReference type="EMBL" id="KEI69216.1"/>
    </source>
</evidence>
<proteinExistence type="predicted"/>
<keyword evidence="3" id="KW-1185">Reference proteome</keyword>
<dbReference type="InterPro" id="IPR017516">
    <property type="entry name" value="AbrB_dup"/>
</dbReference>
<dbReference type="eggNOG" id="COG3180">
    <property type="taxonomic scope" value="Bacteria"/>
</dbReference>
<feature type="transmembrane region" description="Helical" evidence="1">
    <location>
        <begin position="230"/>
        <end position="247"/>
    </location>
</feature>
<gene>
    <name evidence="2" type="ORF">A19Y_4583</name>
</gene>
<name>A0A073CM39_PLAA1</name>
<dbReference type="Proteomes" id="UP000027395">
    <property type="component" value="Chromosome"/>
</dbReference>
<keyword evidence="1" id="KW-1133">Transmembrane helix</keyword>
<accession>A0A073CM39</accession>
<dbReference type="PIRSF" id="PIRSF038991">
    <property type="entry name" value="Protein_AbrB"/>
    <property type="match status" value="1"/>
</dbReference>
<feature type="transmembrane region" description="Helical" evidence="1">
    <location>
        <begin position="253"/>
        <end position="273"/>
    </location>
</feature>
<dbReference type="STRING" id="388467.A19Y_4583"/>
<dbReference type="PANTHER" id="PTHR38457">
    <property type="entry name" value="REGULATOR ABRB-RELATED"/>
    <property type="match status" value="1"/>
</dbReference>
<dbReference type="PATRIC" id="fig|388467.6.peg.4523"/>
<dbReference type="EMBL" id="CM002803">
    <property type="protein sequence ID" value="KEI69216.1"/>
    <property type="molecule type" value="Genomic_DNA"/>
</dbReference>
<dbReference type="GO" id="GO:0010468">
    <property type="term" value="P:regulation of gene expression"/>
    <property type="evidence" value="ECO:0007669"/>
    <property type="project" value="InterPro"/>
</dbReference>
<dbReference type="Pfam" id="PF05145">
    <property type="entry name" value="AbrB"/>
    <property type="match status" value="1"/>
</dbReference>
<dbReference type="InterPro" id="IPR007820">
    <property type="entry name" value="AbrB_fam"/>
</dbReference>
<dbReference type="GO" id="GO:0016020">
    <property type="term" value="C:membrane"/>
    <property type="evidence" value="ECO:0007669"/>
    <property type="project" value="InterPro"/>
</dbReference>
<dbReference type="AlphaFoldDB" id="A0A073CM39"/>
<evidence type="ECO:0008006" key="4">
    <source>
        <dbReference type="Google" id="ProtNLM"/>
    </source>
</evidence>
<organism evidence="2 3">
    <name type="scientific">Planktothrix agardhii (strain NIVA-CYA 126/8)</name>
    <dbReference type="NCBI Taxonomy" id="388467"/>
    <lineage>
        <taxon>Bacteria</taxon>
        <taxon>Bacillati</taxon>
        <taxon>Cyanobacteriota</taxon>
        <taxon>Cyanophyceae</taxon>
        <taxon>Oscillatoriophycideae</taxon>
        <taxon>Oscillatoriales</taxon>
        <taxon>Microcoleaceae</taxon>
        <taxon>Planktothrix</taxon>
    </lineage>
</organism>
<evidence type="ECO:0000256" key="1">
    <source>
        <dbReference type="SAM" id="Phobius"/>
    </source>
</evidence>
<feature type="transmembrane region" description="Helical" evidence="1">
    <location>
        <begin position="165"/>
        <end position="185"/>
    </location>
</feature>
<feature type="transmembrane region" description="Helical" evidence="1">
    <location>
        <begin position="285"/>
        <end position="306"/>
    </location>
</feature>
<keyword evidence="1" id="KW-0472">Membrane</keyword>
<dbReference type="RefSeq" id="WP_052369709.1">
    <property type="nucleotide sequence ID" value="NZ_CM002803.1"/>
</dbReference>
<feature type="transmembrane region" description="Helical" evidence="1">
    <location>
        <begin position="205"/>
        <end position="223"/>
    </location>
</feature>
<protein>
    <recommendedName>
        <fullName evidence="4">AbrB</fullName>
    </recommendedName>
</protein>
<reference evidence="2 3" key="1">
    <citation type="journal article" date="2014" name="Appl. Environ. Microbiol.">
        <title>Elucidation of insertion elements encoded on plasmids and in vitro construction of shuttle vectors from the toxic cyanobacterium Planktothrix.</title>
        <authorList>
            <person name="Christiansen G."/>
            <person name="Goesmann A."/>
            <person name="Kurmayer R."/>
        </authorList>
    </citation>
    <scope>NUCLEOTIDE SEQUENCE [LARGE SCALE GENOMIC DNA]</scope>
    <source>
        <strain evidence="2 3">NIVA-CYA 126/8</strain>
    </source>
</reference>
<feature type="transmembrane region" description="Helical" evidence="1">
    <location>
        <begin position="75"/>
        <end position="95"/>
    </location>
</feature>